<dbReference type="EMBL" id="KF900687">
    <property type="protein sequence ID" value="AIF03709.1"/>
    <property type="molecule type" value="Genomic_DNA"/>
</dbReference>
<evidence type="ECO:0000256" key="1">
    <source>
        <dbReference type="SAM" id="MobiDB-lite"/>
    </source>
</evidence>
<keyword evidence="2" id="KW-1133">Transmembrane helix</keyword>
<evidence type="ECO:0000313" key="3">
    <source>
        <dbReference type="EMBL" id="AIF03709.1"/>
    </source>
</evidence>
<feature type="region of interest" description="Disordered" evidence="1">
    <location>
        <begin position="1671"/>
        <end position="1732"/>
    </location>
</feature>
<keyword evidence="2" id="KW-0472">Membrane</keyword>
<feature type="region of interest" description="Disordered" evidence="1">
    <location>
        <begin position="137"/>
        <end position="165"/>
    </location>
</feature>
<feature type="compositionally biased region" description="Pro residues" evidence="1">
    <location>
        <begin position="1676"/>
        <end position="1700"/>
    </location>
</feature>
<name>A0A075GI86_9EURY</name>
<organism evidence="3">
    <name type="scientific">uncultured marine group II/III euryarchaeote KM3_169_C11</name>
    <dbReference type="NCBI Taxonomy" id="1457922"/>
    <lineage>
        <taxon>Archaea</taxon>
        <taxon>Methanobacteriati</taxon>
        <taxon>Methanobacteriota</taxon>
        <taxon>environmental samples</taxon>
    </lineage>
</organism>
<proteinExistence type="predicted"/>
<evidence type="ECO:0000256" key="2">
    <source>
        <dbReference type="SAM" id="Phobius"/>
    </source>
</evidence>
<keyword evidence="2" id="KW-0812">Transmembrane</keyword>
<protein>
    <submittedName>
        <fullName evidence="3">Uncharacterized protein</fullName>
    </submittedName>
</protein>
<feature type="compositionally biased region" description="Polar residues" evidence="1">
    <location>
        <begin position="1721"/>
        <end position="1732"/>
    </location>
</feature>
<sequence>MDPEHSKRLLSGTLLLLFLCSIGVPALSFIADDVSAAGGGTRHQYSFSDGSTEAIAVYHMGTPARNVQVSMPRGAEVTDVEMTIAGASSTGWNQIVHQSRPDWESGEATAVETRSDELTLAMDSPVKEFVPHSMDDNASSGSAWNDNGSFSIRQPHTSNSTETRLSAQRTLTSSIGSYAGAVMKHRDWLYVSTFDSKQINQVVKKVWPNNMSVHSSVMIESGNCAFPTMSQWGEYGFRGWTVGDDERLYAIIGSDAYNYQAQYLRLWVLDIRYENNWECIQSYDLSGQQFGSYTGISFDRSRDIFWVLHPTRRTILPYSFSDDGTFERDGSLQYAYFSNYNQQHGLAVEDNLFFMRSRFQYYQDRIEVFAVSGTSTTLAKQTGEASIPANGYGIYHDGQRLLTHDHYHYTNRYYREFGTGWSYPISPQPGTSNWISEPIDTNSDVLVANIETVWSATAAGDRVDYWVSADNGTHWVQVVNNQTVHFPHPGQQLRWKLQMVGSTSVSWWMSLNYSTDYNTAGSWTSPTVTTSTQVGQMQVSWVESTPPGTTVGVEVSNDNGSNWQTVTNNQMVTFTSQGNQLAYRVTFGSTDSSVTPSLSSFTLDYEEGYPSSVRIDIGDDGSYEYVGTDLLNQPVTLSGQNLVDAFNDNILDNGVGVSNVTLTFMAGSPGRIRVSNLDVTYKMSTMALDASLEGGMLVPDGVSRVLVARVAEGDEADRINQVDVELQATGVENPIIRWSNGNACSLVSDNADLISFDAANCTSQESSDGVLSLLLPLRSNWTWDDESGIEVLLTVDDDIGRQVTRWETESLGMRVENDIQLMDMGVEDETGRVLSGSDWVRGGLEVTFHGSISFDGTAYSPQAGQFSLELTGQNLTMDGEPMEPEKQFHIEPNPSHGQYSITIVSPVESSPGGMLFRIKAVSLVNNSEFVNPGWNTVRLVLDGNSPLVIGATPSDGDEVHKGTPSQPIRIVVQDSVDPPTQLDLRYWVEGQHDLDYDGIPDWNEYSYLTLNTPEVQPGGLNIFEGLIQDNVNHHGEKVSLYIEGADAQGNALAMGGGPVCSEEADPCGVGFNEEEPDWEADLVTYHIREEFEPYLESENSTIVGHDDEAPLHPGTQYIARLRVVDRNGWNDISNVQISLNGELSESESSIWANFTKLEDGTLDMYLESGGLGLAVSNLYSDYTLVDGNESIIDLNIRFQLTWQFPEEMDTDGLSTYIPVIEVSDWPCYAETLEPCFSERGGLGNDEWSLDNDLRFDLDPGHFTAIDLATGQNLYNEEGEQRTIAAGQVVRVNGRILFSEDHAPAPEGAFDIVVGNLELEWRAVPREGGEFTVDILVPNVRSGHLDMFAWLENLPGLATDQTPEPPRILLEVDGVLPVINSILPSGDIPLTDAGEIVVFLNTSDASGFDSNRPAVLHYIVRAGESEVARGSYELRTLLQQYGYGHWTDTIDITDGGVTELLPGYLVDVWVTGADAAGNPYVSENNTEATPLETWRLVRVGPDVDLFETDISWSDATPESGDPVTLTIIGTNSNDEEGNLTFALQRKIGNGVWVDVEDASTEVTLRPQAGFIGEIVIETDEVEEETVERYRLVVRDGHVVLDRISIDPLILQPPVARDAAAMSQQFTDNIGPIVLYISLMVALIVIVVLIVMNRNLGRLEPEGSTHDQTVDVIADMSAPPPPPEGFDPDAPPPEKAPAPPEGFDPNSIPVGATPPPPPGGGISQDSGDVATQSGSEGWTDIQLLAKGWTHEQVEAWKVQQQEGKVALAKMNFSEAVLERAMTEHGIADREAFLTYAVAFDSEGNNYLNADELERAARWFTGKGDE</sequence>
<feature type="transmembrane region" description="Helical" evidence="2">
    <location>
        <begin position="1631"/>
        <end position="1650"/>
    </location>
</feature>
<reference evidence="3" key="1">
    <citation type="journal article" date="2014" name="Genome Biol. Evol.">
        <title>Pangenome evidence for extensive interdomain horizontal transfer affecting lineage core and shell genes in uncultured planktonic thaumarchaeota and euryarchaeota.</title>
        <authorList>
            <person name="Deschamps P."/>
            <person name="Zivanovic Y."/>
            <person name="Moreira D."/>
            <person name="Rodriguez-Valera F."/>
            <person name="Lopez-Garcia P."/>
        </authorList>
    </citation>
    <scope>NUCLEOTIDE SEQUENCE</scope>
</reference>
<accession>A0A075GI86</accession>